<reference evidence="3" key="1">
    <citation type="submission" date="2023-03" db="EMBL/GenBank/DDBJ databases">
        <title>Massive genome expansion in bonnet fungi (Mycena s.s.) driven by repeated elements and novel gene families across ecological guilds.</title>
        <authorList>
            <consortium name="Lawrence Berkeley National Laboratory"/>
            <person name="Harder C.B."/>
            <person name="Miyauchi S."/>
            <person name="Viragh M."/>
            <person name="Kuo A."/>
            <person name="Thoen E."/>
            <person name="Andreopoulos B."/>
            <person name="Lu D."/>
            <person name="Skrede I."/>
            <person name="Drula E."/>
            <person name="Henrissat B."/>
            <person name="Morin E."/>
            <person name="Kohler A."/>
            <person name="Barry K."/>
            <person name="LaButti K."/>
            <person name="Morin E."/>
            <person name="Salamov A."/>
            <person name="Lipzen A."/>
            <person name="Mereny Z."/>
            <person name="Hegedus B."/>
            <person name="Baldrian P."/>
            <person name="Stursova M."/>
            <person name="Weitz H."/>
            <person name="Taylor A."/>
            <person name="Grigoriev I.V."/>
            <person name="Nagy L.G."/>
            <person name="Martin F."/>
            <person name="Kauserud H."/>
        </authorList>
    </citation>
    <scope>NUCLEOTIDE SEQUENCE</scope>
    <source>
        <strain evidence="3">CBHHK067</strain>
    </source>
</reference>
<dbReference type="EMBL" id="JARKIE010000059">
    <property type="protein sequence ID" value="KAJ7691364.1"/>
    <property type="molecule type" value="Genomic_DNA"/>
</dbReference>
<name>A0AAD7GHN7_MYCRO</name>
<feature type="transmembrane region" description="Helical" evidence="1">
    <location>
        <begin position="177"/>
        <end position="197"/>
    </location>
</feature>
<proteinExistence type="predicted"/>
<dbReference type="Proteomes" id="UP001221757">
    <property type="component" value="Unassembled WGS sequence"/>
</dbReference>
<feature type="transmembrane region" description="Helical" evidence="1">
    <location>
        <begin position="88"/>
        <end position="113"/>
    </location>
</feature>
<gene>
    <name evidence="3" type="ORF">B0H17DRAFT_1201211</name>
</gene>
<dbReference type="Gene3D" id="1.20.1280.50">
    <property type="match status" value="1"/>
</dbReference>
<protein>
    <recommendedName>
        <fullName evidence="2">DUF6533 domain-containing protein</fullName>
    </recommendedName>
</protein>
<comment type="caution">
    <text evidence="3">The sequence shown here is derived from an EMBL/GenBank/DDBJ whole genome shotgun (WGS) entry which is preliminary data.</text>
</comment>
<organism evidence="3 4">
    <name type="scientific">Mycena rosella</name>
    <name type="common">Pink bonnet</name>
    <name type="synonym">Agaricus rosellus</name>
    <dbReference type="NCBI Taxonomy" id="1033263"/>
    <lineage>
        <taxon>Eukaryota</taxon>
        <taxon>Fungi</taxon>
        <taxon>Dikarya</taxon>
        <taxon>Basidiomycota</taxon>
        <taxon>Agaricomycotina</taxon>
        <taxon>Agaricomycetes</taxon>
        <taxon>Agaricomycetidae</taxon>
        <taxon>Agaricales</taxon>
        <taxon>Marasmiineae</taxon>
        <taxon>Mycenaceae</taxon>
        <taxon>Mycena</taxon>
    </lineage>
</organism>
<keyword evidence="1" id="KW-1133">Transmembrane helix</keyword>
<evidence type="ECO:0000259" key="2">
    <source>
        <dbReference type="Pfam" id="PF20151"/>
    </source>
</evidence>
<evidence type="ECO:0000313" key="4">
    <source>
        <dbReference type="Proteomes" id="UP001221757"/>
    </source>
</evidence>
<feature type="transmembrane region" description="Helical" evidence="1">
    <location>
        <begin position="133"/>
        <end position="156"/>
    </location>
</feature>
<keyword evidence="1" id="KW-0472">Membrane</keyword>
<dbReference type="InterPro" id="IPR045340">
    <property type="entry name" value="DUF6533"/>
</dbReference>
<dbReference type="AlphaFoldDB" id="A0AAD7GHN7"/>
<dbReference type="Pfam" id="PF20151">
    <property type="entry name" value="DUF6533"/>
    <property type="match status" value="1"/>
</dbReference>
<accession>A0AAD7GHN7</accession>
<feature type="domain" description="DUF6533" evidence="2">
    <location>
        <begin position="21"/>
        <end position="66"/>
    </location>
</feature>
<evidence type="ECO:0000256" key="1">
    <source>
        <dbReference type="SAM" id="Phobius"/>
    </source>
</evidence>
<keyword evidence="1" id="KW-0812">Transmembrane</keyword>
<evidence type="ECO:0000313" key="3">
    <source>
        <dbReference type="EMBL" id="KAJ7691364.1"/>
    </source>
</evidence>
<keyword evidence="4" id="KW-1185">Reference proteome</keyword>
<sequence length="642" mass="73141">MAGEALAVEVLAATRLQIVRYIEMASSAILFFDYLLTLNLEVTLVWPSRWSVSKFLFMTSRYLPFLEIPLTSYYTFAAHTSLKRCMIINAVIIIGRVVGIAIAEAILLLRTYALSDAAPPLNLPGCDLAGGTFILVGIPFIIVVLNEIILISYTMWLGIKTYRDSRNPLIFTLYQDGVMYFAFLSVASILNLVILIAGPKNMQDMLNSLLRVMHAVFSCRILLHVREAEFKRQRQSYLDRIISDIDFASMGSNALEGRLIHTFPPEILSQIFVGTRIFNNPTCANTVALSHVCHRWRAAAIGDSTLWLAVKVRSRDVRHMPFLGRVLQHSKGRTIFLGLDFCDLQNPDAPVFWQLLSLIRPHLARACHLFIHAQSHPWRMIMEAFRNQKYQRLTLLDLELPFSWAWSQSAPLRLHRSSSPCQTMSSLNGANSDRRKATPNLVDVDGRLNRWLLDSAKSLYFEDMTIPPMFGYVPQNIVDRPVSCVTHLILSELHASPRILPGADGLCEHNCGPFFDALYTPLVYCLQIDRWDLSGRAWDDFLTWLPVELRFPAVVDLRIIGMHFDRMDSADVAFFLGSFPRIRHLRLEDCRPGTWEAALEALEMDATLCPRLRSIRVSENLRVLETTRCRSVWTLQRRGIDD</sequence>